<organism evidence="2 3">
    <name type="scientific">Carpinus fangiana</name>
    <dbReference type="NCBI Taxonomy" id="176857"/>
    <lineage>
        <taxon>Eukaryota</taxon>
        <taxon>Viridiplantae</taxon>
        <taxon>Streptophyta</taxon>
        <taxon>Embryophyta</taxon>
        <taxon>Tracheophyta</taxon>
        <taxon>Spermatophyta</taxon>
        <taxon>Magnoliopsida</taxon>
        <taxon>eudicotyledons</taxon>
        <taxon>Gunneridae</taxon>
        <taxon>Pentapetalae</taxon>
        <taxon>rosids</taxon>
        <taxon>fabids</taxon>
        <taxon>Fagales</taxon>
        <taxon>Betulaceae</taxon>
        <taxon>Carpinus</taxon>
    </lineage>
</organism>
<accession>A0A5N6QP35</accession>
<keyword evidence="3" id="KW-1185">Reference proteome</keyword>
<dbReference type="EMBL" id="CM017322">
    <property type="protein sequence ID" value="KAE8008917.1"/>
    <property type="molecule type" value="Genomic_DNA"/>
</dbReference>
<evidence type="ECO:0000313" key="2">
    <source>
        <dbReference type="EMBL" id="KAE8008917.1"/>
    </source>
</evidence>
<protein>
    <submittedName>
        <fullName evidence="2">Uncharacterized protein</fullName>
    </submittedName>
</protein>
<name>A0A5N6QP35_9ROSI</name>
<evidence type="ECO:0000256" key="1">
    <source>
        <dbReference type="SAM" id="MobiDB-lite"/>
    </source>
</evidence>
<reference evidence="2 3" key="1">
    <citation type="submission" date="2019-06" db="EMBL/GenBank/DDBJ databases">
        <title>A chromosomal-level reference genome of Carpinus fangiana (Coryloideae, Betulaceae).</title>
        <authorList>
            <person name="Yang X."/>
            <person name="Wang Z."/>
            <person name="Zhang L."/>
            <person name="Hao G."/>
            <person name="Liu J."/>
            <person name="Yang Y."/>
        </authorList>
    </citation>
    <scope>NUCLEOTIDE SEQUENCE [LARGE SCALE GENOMIC DNA]</scope>
    <source>
        <strain evidence="2">Cfa_2016G</strain>
        <tissue evidence="2">Leaf</tissue>
    </source>
</reference>
<proteinExistence type="predicted"/>
<evidence type="ECO:0000313" key="3">
    <source>
        <dbReference type="Proteomes" id="UP000327013"/>
    </source>
</evidence>
<gene>
    <name evidence="2" type="ORF">FH972_005381</name>
</gene>
<feature type="compositionally biased region" description="Basic and acidic residues" evidence="1">
    <location>
        <begin position="1"/>
        <end position="20"/>
    </location>
</feature>
<dbReference type="Proteomes" id="UP000327013">
    <property type="component" value="Chromosome 2"/>
</dbReference>
<dbReference type="AlphaFoldDB" id="A0A5N6QP35"/>
<sequence length="112" mass="12744">MGIRESVKGKSFRRNTDSEHFSSQQFENSPAAVTPTKEEPIVSPSEKTTSLLMRLLRRKWQTTKGWLIGNHEDPSLDVQIVMETCLTTSITERKVVEALPLARDYAKLKPEN</sequence>
<feature type="region of interest" description="Disordered" evidence="1">
    <location>
        <begin position="1"/>
        <end position="46"/>
    </location>
</feature>